<dbReference type="InterPro" id="IPR053248">
    <property type="entry name" value="Zinc_finger_MYND_domain"/>
</dbReference>
<dbReference type="Gene3D" id="1.25.40.10">
    <property type="entry name" value="Tetratricopeptide repeat domain"/>
    <property type="match status" value="1"/>
</dbReference>
<keyword evidence="5" id="KW-1185">Reference proteome</keyword>
<name>A0A6P7ZW74_9AMPH</name>
<dbReference type="OrthoDB" id="3174329at2759"/>
<reference evidence="6" key="1">
    <citation type="submission" date="2025-08" db="UniProtKB">
        <authorList>
            <consortium name="RefSeq"/>
        </authorList>
    </citation>
    <scope>IDENTIFICATION</scope>
</reference>
<sequence length="364" mass="42074">MDVYPLAQPKWVKLRCELCGNTAHLQCPKCKVTYYCDVDHMRSDLISIHEKICPLLNPLRTPFPFFITDRERQYYAEQMMQRKKHLIDITYQESQKFLSEGNHENALPAALHSLRFNIEVYGLKSLELVPTYLILSEANIGLGDLAQAQEYLAQAQWTVLKSPECGSDVHHRLHRSLGRLYAAEGNFQESLYHLANDVYHASEAFGTDDIRVTGGYFQMANVFFHQNKRDIADSLYTEVTNIWHNHLSKLARMQLQPDKESSQTPVVPENAVEGTFDEVQKLEGLQILNAILDFREQSSKQDLVKVMKVLDTLTLFHFMCMNFKKAHELGKRVLWINEHFPDQAVPEILPILLEWIEVKLLSSK</sequence>
<dbReference type="PANTHER" id="PTHR46533">
    <property type="entry name" value="ZINC FINGER MYND DOMAIN-CONTAINING PROTEIN 12"/>
    <property type="match status" value="1"/>
</dbReference>
<dbReference type="CTD" id="84217"/>
<dbReference type="InParanoid" id="A0A6P7ZW74"/>
<feature type="domain" description="MYND-type" evidence="4">
    <location>
        <begin position="16"/>
        <end position="53"/>
    </location>
</feature>
<evidence type="ECO:0000313" key="6">
    <source>
        <dbReference type="RefSeq" id="XP_030078436.1"/>
    </source>
</evidence>
<evidence type="ECO:0000256" key="1">
    <source>
        <dbReference type="ARBA" id="ARBA00022723"/>
    </source>
</evidence>
<organism evidence="5 6">
    <name type="scientific">Microcaecilia unicolor</name>
    <dbReference type="NCBI Taxonomy" id="1415580"/>
    <lineage>
        <taxon>Eukaryota</taxon>
        <taxon>Metazoa</taxon>
        <taxon>Chordata</taxon>
        <taxon>Craniata</taxon>
        <taxon>Vertebrata</taxon>
        <taxon>Euteleostomi</taxon>
        <taxon>Amphibia</taxon>
        <taxon>Gymnophiona</taxon>
        <taxon>Siphonopidae</taxon>
        <taxon>Microcaecilia</taxon>
    </lineage>
</organism>
<dbReference type="PROSITE" id="PS01360">
    <property type="entry name" value="ZF_MYND_1"/>
    <property type="match status" value="1"/>
</dbReference>
<keyword evidence="2" id="KW-0863">Zinc-finger</keyword>
<evidence type="ECO:0000313" key="5">
    <source>
        <dbReference type="Proteomes" id="UP000515156"/>
    </source>
</evidence>
<gene>
    <name evidence="6" type="primary">ZMYND12</name>
</gene>
<dbReference type="AlphaFoldDB" id="A0A6P7ZW74"/>
<dbReference type="RefSeq" id="XP_030078436.1">
    <property type="nucleotide sequence ID" value="XM_030222576.1"/>
</dbReference>
<dbReference type="InterPro" id="IPR011990">
    <property type="entry name" value="TPR-like_helical_dom_sf"/>
</dbReference>
<dbReference type="GO" id="GO:0008270">
    <property type="term" value="F:zinc ion binding"/>
    <property type="evidence" value="ECO:0007669"/>
    <property type="project" value="UniProtKB-KW"/>
</dbReference>
<accession>A0A6P7ZW74</accession>
<protein>
    <submittedName>
        <fullName evidence="6">Zinc finger MYND domain-containing protein 12 isoform X1</fullName>
    </submittedName>
</protein>
<dbReference type="SUPFAM" id="SSF144232">
    <property type="entry name" value="HIT/MYND zinc finger-like"/>
    <property type="match status" value="1"/>
</dbReference>
<dbReference type="PANTHER" id="PTHR46533:SF1">
    <property type="entry name" value="ZINC FINGER MYND DOMAIN-CONTAINING PROTEIN 12"/>
    <property type="match status" value="1"/>
</dbReference>
<dbReference type="Pfam" id="PF01753">
    <property type="entry name" value="zf-MYND"/>
    <property type="match status" value="1"/>
</dbReference>
<dbReference type="InterPro" id="IPR002893">
    <property type="entry name" value="Znf_MYND"/>
</dbReference>
<dbReference type="KEGG" id="muo:115482633"/>
<evidence type="ECO:0000259" key="4">
    <source>
        <dbReference type="PROSITE" id="PS01360"/>
    </source>
</evidence>
<keyword evidence="3" id="KW-0862">Zinc</keyword>
<dbReference type="Gene3D" id="6.10.140.2220">
    <property type="match status" value="1"/>
</dbReference>
<proteinExistence type="predicted"/>
<dbReference type="FunCoup" id="A0A6P7ZW74">
    <property type="interactions" value="46"/>
</dbReference>
<keyword evidence="1" id="KW-0479">Metal-binding</keyword>
<evidence type="ECO:0000256" key="2">
    <source>
        <dbReference type="ARBA" id="ARBA00022771"/>
    </source>
</evidence>
<dbReference type="GeneID" id="115482633"/>
<dbReference type="Proteomes" id="UP000515156">
    <property type="component" value="Chromosome 13"/>
</dbReference>
<evidence type="ECO:0000256" key="3">
    <source>
        <dbReference type="ARBA" id="ARBA00022833"/>
    </source>
</evidence>